<dbReference type="PROSITE" id="PS00041">
    <property type="entry name" value="HTH_ARAC_FAMILY_1"/>
    <property type="match status" value="1"/>
</dbReference>
<dbReference type="PROSITE" id="PS01124">
    <property type="entry name" value="HTH_ARAC_FAMILY_2"/>
    <property type="match status" value="1"/>
</dbReference>
<organism evidence="5">
    <name type="scientific">Methyloraptor flagellatus</name>
    <dbReference type="NCBI Taxonomy" id="3162530"/>
    <lineage>
        <taxon>Bacteria</taxon>
        <taxon>Pseudomonadati</taxon>
        <taxon>Pseudomonadota</taxon>
        <taxon>Alphaproteobacteria</taxon>
        <taxon>Hyphomicrobiales</taxon>
        <taxon>Ancalomicrobiaceae</taxon>
        <taxon>Methyloraptor</taxon>
    </lineage>
</organism>
<dbReference type="GO" id="GO:0043565">
    <property type="term" value="F:sequence-specific DNA binding"/>
    <property type="evidence" value="ECO:0007669"/>
    <property type="project" value="InterPro"/>
</dbReference>
<protein>
    <submittedName>
        <fullName evidence="5">AraC family transcriptional regulator</fullName>
    </submittedName>
</protein>
<dbReference type="InterPro" id="IPR053142">
    <property type="entry name" value="PchR_regulatory_protein"/>
</dbReference>
<dbReference type="Pfam" id="PF12833">
    <property type="entry name" value="HTH_18"/>
    <property type="match status" value="1"/>
</dbReference>
<evidence type="ECO:0000256" key="1">
    <source>
        <dbReference type="ARBA" id="ARBA00023015"/>
    </source>
</evidence>
<evidence type="ECO:0000259" key="4">
    <source>
        <dbReference type="PROSITE" id="PS01124"/>
    </source>
</evidence>
<dbReference type="EMBL" id="CP158568">
    <property type="protein sequence ID" value="XBY44394.1"/>
    <property type="molecule type" value="Genomic_DNA"/>
</dbReference>
<proteinExistence type="predicted"/>
<feature type="domain" description="HTH araC/xylS-type" evidence="4">
    <location>
        <begin position="224"/>
        <end position="325"/>
    </location>
</feature>
<dbReference type="InterPro" id="IPR018062">
    <property type="entry name" value="HTH_AraC-typ_CS"/>
</dbReference>
<dbReference type="InterPro" id="IPR009057">
    <property type="entry name" value="Homeodomain-like_sf"/>
</dbReference>
<keyword evidence="2" id="KW-0238">DNA-binding</keyword>
<dbReference type="InterPro" id="IPR035418">
    <property type="entry name" value="AraC-bd_2"/>
</dbReference>
<dbReference type="GO" id="GO:0003700">
    <property type="term" value="F:DNA-binding transcription factor activity"/>
    <property type="evidence" value="ECO:0007669"/>
    <property type="project" value="InterPro"/>
</dbReference>
<reference evidence="5" key="1">
    <citation type="submission" date="2024-06" db="EMBL/GenBank/DDBJ databases">
        <title>Methylostella associata gen. nov., sp. nov., a novel Ancalomicrobiaceae-affiliated facultatively methylotrophic bacteria that feed on methanotrophs of the genus Methylococcus.</title>
        <authorList>
            <person name="Saltykova V."/>
            <person name="Danilova O.V."/>
            <person name="Oshkin I.Y."/>
            <person name="Belova S.E."/>
            <person name="Pimenov N.V."/>
            <person name="Dedysh S.N."/>
        </authorList>
    </citation>
    <scope>NUCLEOTIDE SEQUENCE</scope>
    <source>
        <strain evidence="5">S20</strain>
    </source>
</reference>
<keyword evidence="1" id="KW-0805">Transcription regulation</keyword>
<dbReference type="RefSeq" id="WP_407049488.1">
    <property type="nucleotide sequence ID" value="NZ_CP158568.1"/>
</dbReference>
<evidence type="ECO:0000256" key="3">
    <source>
        <dbReference type="ARBA" id="ARBA00023163"/>
    </source>
</evidence>
<name>A0AAU7XBF8_9HYPH</name>
<dbReference type="PANTHER" id="PTHR47893">
    <property type="entry name" value="REGULATORY PROTEIN PCHR"/>
    <property type="match status" value="1"/>
</dbReference>
<sequence>MMADNGFSHRLSTSPEAFQATMSSLLRPCRFGRKLGRDYRTEVFHARMPSLGLTFVRMGETARIGVDAHEDMTLLQIPLAGAFVSREPRGRDLVCRAGASAQLVNANAPIDLEFEPDTSMLILNLDRRQIDILGGKTRVDGFTHTSRLVTLDSGVGRAFFKLAVFATRELEIRKQGFFEGGLAEHLEDTLIASLEAALDIAAPVEGRTGAHTGGRIAIAPSIIRRAEAFMAESLTRPVKLTDIVAASGASARTLHRMFREVRGDTPLGVLKTMRLDAVHARLTSGKAGNGDVTRIATELGFNHMGLFAADYRSRFGLLPSDTIRLSRTH</sequence>
<evidence type="ECO:0000313" key="5">
    <source>
        <dbReference type="EMBL" id="XBY44394.1"/>
    </source>
</evidence>
<keyword evidence="3" id="KW-0804">Transcription</keyword>
<dbReference type="Pfam" id="PF14525">
    <property type="entry name" value="AraC_binding_2"/>
    <property type="match status" value="1"/>
</dbReference>
<dbReference type="SMART" id="SM00342">
    <property type="entry name" value="HTH_ARAC"/>
    <property type="match status" value="1"/>
</dbReference>
<dbReference type="InterPro" id="IPR018060">
    <property type="entry name" value="HTH_AraC"/>
</dbReference>
<dbReference type="PANTHER" id="PTHR47893:SF1">
    <property type="entry name" value="REGULATORY PROTEIN PCHR"/>
    <property type="match status" value="1"/>
</dbReference>
<dbReference type="KEGG" id="mflg:ABS361_20645"/>
<evidence type="ECO:0000256" key="2">
    <source>
        <dbReference type="ARBA" id="ARBA00023125"/>
    </source>
</evidence>
<dbReference type="Gene3D" id="1.10.10.60">
    <property type="entry name" value="Homeodomain-like"/>
    <property type="match status" value="1"/>
</dbReference>
<accession>A0AAU7XBF8</accession>
<dbReference type="AlphaFoldDB" id="A0AAU7XBF8"/>
<gene>
    <name evidence="5" type="ORF">ABS361_20645</name>
</gene>
<dbReference type="SUPFAM" id="SSF46689">
    <property type="entry name" value="Homeodomain-like"/>
    <property type="match status" value="1"/>
</dbReference>